<evidence type="ECO:0000313" key="4">
    <source>
        <dbReference type="Proteomes" id="UP000669179"/>
    </source>
</evidence>
<reference evidence="3" key="1">
    <citation type="submission" date="2021-03" db="EMBL/GenBank/DDBJ databases">
        <authorList>
            <person name="Kanchanasin P."/>
            <person name="Saeng-In P."/>
            <person name="Phongsopitanun W."/>
            <person name="Yuki M."/>
            <person name="Kudo T."/>
            <person name="Ohkuma M."/>
            <person name="Tanasupawat S."/>
        </authorList>
    </citation>
    <scope>NUCLEOTIDE SEQUENCE</scope>
    <source>
        <strain evidence="3">GKU 128</strain>
    </source>
</reference>
<feature type="domain" description="DUF4328" evidence="2">
    <location>
        <begin position="45"/>
        <end position="197"/>
    </location>
</feature>
<sequence>MKPVIAYSVALTASISLWAVVVLGEAITAQRMAGVVGSATDPDSIDLATAQSLDHMLQALTRLELAATVLVGVAMVAWLFRVRANAVIAGGHQRWGRPWIVLGWIVPIVNLWIPKQMVEDVWVAGRPQRGIAGKSLLVSAWWISWLLYCLVSRFVGAAADSWGGLHAVHDYATNTVMACGLGIPPVVLALVVVWKIDGFQHVEEERLELVAAGRA</sequence>
<keyword evidence="4" id="KW-1185">Reference proteome</keyword>
<feature type="transmembrane region" description="Helical" evidence="1">
    <location>
        <begin position="96"/>
        <end position="114"/>
    </location>
</feature>
<dbReference type="EMBL" id="JAGEOJ010000018">
    <property type="protein sequence ID" value="MBO2452995.1"/>
    <property type="molecule type" value="Genomic_DNA"/>
</dbReference>
<accession>A0A939TE57</accession>
<name>A0A939TE57_9ACTN</name>
<comment type="caution">
    <text evidence="3">The sequence shown here is derived from an EMBL/GenBank/DDBJ whole genome shotgun (WGS) entry which is preliminary data.</text>
</comment>
<dbReference type="AlphaFoldDB" id="A0A939TE57"/>
<feature type="transmembrane region" description="Helical" evidence="1">
    <location>
        <begin position="65"/>
        <end position="84"/>
    </location>
</feature>
<feature type="transmembrane region" description="Helical" evidence="1">
    <location>
        <begin position="175"/>
        <end position="196"/>
    </location>
</feature>
<organism evidence="3 4">
    <name type="scientific">Actinomadura barringtoniae</name>
    <dbReference type="NCBI Taxonomy" id="1427535"/>
    <lineage>
        <taxon>Bacteria</taxon>
        <taxon>Bacillati</taxon>
        <taxon>Actinomycetota</taxon>
        <taxon>Actinomycetes</taxon>
        <taxon>Streptosporangiales</taxon>
        <taxon>Thermomonosporaceae</taxon>
        <taxon>Actinomadura</taxon>
    </lineage>
</organism>
<proteinExistence type="predicted"/>
<keyword evidence="1" id="KW-0472">Membrane</keyword>
<gene>
    <name evidence="3" type="ORF">J4573_38295</name>
</gene>
<feature type="transmembrane region" description="Helical" evidence="1">
    <location>
        <begin position="135"/>
        <end position="155"/>
    </location>
</feature>
<feature type="transmembrane region" description="Helical" evidence="1">
    <location>
        <begin position="6"/>
        <end position="24"/>
    </location>
</feature>
<dbReference type="RefSeq" id="WP_208261012.1">
    <property type="nucleotide sequence ID" value="NZ_JAGEOJ010000018.1"/>
</dbReference>
<evidence type="ECO:0000313" key="3">
    <source>
        <dbReference type="EMBL" id="MBO2452995.1"/>
    </source>
</evidence>
<keyword evidence="1" id="KW-0812">Transmembrane</keyword>
<keyword evidence="1" id="KW-1133">Transmembrane helix</keyword>
<evidence type="ECO:0000256" key="1">
    <source>
        <dbReference type="SAM" id="Phobius"/>
    </source>
</evidence>
<dbReference type="Proteomes" id="UP000669179">
    <property type="component" value="Unassembled WGS sequence"/>
</dbReference>
<evidence type="ECO:0000259" key="2">
    <source>
        <dbReference type="Pfam" id="PF14219"/>
    </source>
</evidence>
<dbReference type="InterPro" id="IPR025565">
    <property type="entry name" value="DUF4328"/>
</dbReference>
<dbReference type="Pfam" id="PF14219">
    <property type="entry name" value="DUF4328"/>
    <property type="match status" value="1"/>
</dbReference>
<protein>
    <submittedName>
        <fullName evidence="3">DUF4328 domain-containing protein</fullName>
    </submittedName>
</protein>